<keyword evidence="2" id="KW-1185">Reference proteome</keyword>
<dbReference type="Proteomes" id="UP000197153">
    <property type="component" value="Chromosome 1"/>
</dbReference>
<reference evidence="1 2" key="1">
    <citation type="submission" date="2017-06" db="EMBL/GenBank/DDBJ databases">
        <title>Complete genome sequence of Nitrospirillum amazonense strain CBAmC, an endophytic nitrogen-fixing and plant growth-promoting bacterium, isolated from sugarcane.</title>
        <authorList>
            <person name="Schwab S."/>
            <person name="dos Santos Teixeira K.R."/>
            <person name="Simoes Araujo J.L."/>
            <person name="Soares Vidal M."/>
            <person name="Borges de Freitas H.R."/>
            <person name="Rivello Crivelaro A.L."/>
            <person name="Bueno de Camargo Nunes A."/>
            <person name="dos Santos C.M."/>
            <person name="Palmeira da Silva Rosa D."/>
            <person name="da Silva Padilha D."/>
            <person name="da Silva E."/>
            <person name="Araujo Terra L."/>
            <person name="Soares Mendes V."/>
            <person name="Farinelli L."/>
            <person name="Magalhaes Cruz L."/>
            <person name="Baldani J.I."/>
        </authorList>
    </citation>
    <scope>NUCLEOTIDE SEQUENCE [LARGE SCALE GENOMIC DNA]</scope>
    <source>
        <strain evidence="1 2">CBAmC</strain>
    </source>
</reference>
<dbReference type="EMBL" id="CP022110">
    <property type="protein sequence ID" value="ASG19542.1"/>
    <property type="molecule type" value="Genomic_DNA"/>
</dbReference>
<organism evidence="1 2">
    <name type="scientific">Nitrospirillum viridazoti CBAmc</name>
    <dbReference type="NCBI Taxonomy" id="1441467"/>
    <lineage>
        <taxon>Bacteria</taxon>
        <taxon>Pseudomonadati</taxon>
        <taxon>Pseudomonadota</taxon>
        <taxon>Alphaproteobacteria</taxon>
        <taxon>Rhodospirillales</taxon>
        <taxon>Azospirillaceae</taxon>
        <taxon>Nitrospirillum</taxon>
        <taxon>Nitrospirillum viridazoti</taxon>
    </lineage>
</organism>
<name>A0A248JLD3_9PROT</name>
<evidence type="ECO:0000313" key="2">
    <source>
        <dbReference type="Proteomes" id="UP000197153"/>
    </source>
</evidence>
<evidence type="ECO:0000313" key="1">
    <source>
        <dbReference type="EMBL" id="ASG19542.1"/>
    </source>
</evidence>
<dbReference type="AlphaFoldDB" id="A0A248JLD3"/>
<proteinExistence type="predicted"/>
<sequence>MDLERFKRSALELEDEARHYAAMDPQVKCFAGSVEGITADAKTERILAPLDHIPGDYYFYEGTLWQYRDLESAFARFRIEVTGGETPAVKAALDAIRATKP</sequence>
<gene>
    <name evidence="1" type="ORF">Y958_00905</name>
</gene>
<protein>
    <submittedName>
        <fullName evidence="1">Uncharacterized protein</fullName>
    </submittedName>
</protein>
<dbReference type="KEGG" id="nao:Y958_00905"/>
<dbReference type="RefSeq" id="WP_088870539.1">
    <property type="nucleotide sequence ID" value="NZ_CP022110.1"/>
</dbReference>
<accession>A0A248JLD3</accession>